<dbReference type="PANTHER" id="PTHR34580:SF1">
    <property type="entry name" value="PROTEIN PAFC"/>
    <property type="match status" value="1"/>
</dbReference>
<sequence length="302" mass="34460">MNRLERDGFEVNKRMVQRDMEKLSSRYSIVSDETVRPYRWSRKEGSKGWLDMTPSTALALCMAKPHLQVLLPRHLQGNLADFFTQAEQRLAHSHEKLANWPQKIASYPAGFQLIAPGVDSCVVEEVERALFEQRVLALEYTGRPPRAAKHYLVNPLALVTKGSTLYLVATLVADGELRHFALHRAQRAVLQDKAATIPATFDLHDYLAKGNLGFSRHQQIELVLRVNFSEGYHLQESRLSENQWTEPDGVHHFILHATVNDTEELRWWLMSIADISEVLTPLHLRDLMMASLRQGLANYATS</sequence>
<evidence type="ECO:0000259" key="2">
    <source>
        <dbReference type="Pfam" id="PF25583"/>
    </source>
</evidence>
<feature type="domain" description="WYL" evidence="1">
    <location>
        <begin position="123"/>
        <end position="187"/>
    </location>
</feature>
<protein>
    <submittedName>
        <fullName evidence="3">Transcriptional regulator-like protein</fullName>
    </submittedName>
</protein>
<dbReference type="PROSITE" id="PS52050">
    <property type="entry name" value="WYL"/>
    <property type="match status" value="1"/>
</dbReference>
<dbReference type="EMBL" id="APVG01000016">
    <property type="protein sequence ID" value="ENY72411.1"/>
    <property type="molecule type" value="Genomic_DNA"/>
</dbReference>
<gene>
    <name evidence="3" type="ORF">G114_07755</name>
</gene>
<dbReference type="InterPro" id="IPR057727">
    <property type="entry name" value="WCX_dom"/>
</dbReference>
<evidence type="ECO:0000259" key="1">
    <source>
        <dbReference type="Pfam" id="PF13280"/>
    </source>
</evidence>
<evidence type="ECO:0000313" key="3">
    <source>
        <dbReference type="EMBL" id="ENY72411.1"/>
    </source>
</evidence>
<accession>N9VM17</accession>
<dbReference type="RefSeq" id="WP_005351179.1">
    <property type="nucleotide sequence ID" value="NZ_APVG01000016.1"/>
</dbReference>
<dbReference type="InterPro" id="IPR051534">
    <property type="entry name" value="CBASS_pafABC_assoc_protein"/>
</dbReference>
<evidence type="ECO:0000313" key="4">
    <source>
        <dbReference type="Proteomes" id="UP000023775"/>
    </source>
</evidence>
<dbReference type="Pfam" id="PF25583">
    <property type="entry name" value="WCX"/>
    <property type="match status" value="1"/>
</dbReference>
<proteinExistence type="predicted"/>
<reference evidence="3 4" key="1">
    <citation type="journal article" date="2013" name="Genome Announc.">
        <title>Draft Genome Sequence of the Aeromonas diversa Type Strain.</title>
        <authorList>
            <person name="Farfan M."/>
            <person name="Spataro N."/>
            <person name="Sanglas A."/>
            <person name="Albarral V."/>
            <person name="Loren J.G."/>
            <person name="Bosch E."/>
            <person name="Fuste M.C."/>
        </authorList>
    </citation>
    <scope>NUCLEOTIDE SEQUENCE [LARGE SCALE GENOMIC DNA]</scope>
    <source>
        <strain evidence="3 4">2478-85</strain>
    </source>
</reference>
<comment type="caution">
    <text evidence="3">The sequence shown here is derived from an EMBL/GenBank/DDBJ whole genome shotgun (WGS) entry which is preliminary data.</text>
</comment>
<dbReference type="PANTHER" id="PTHR34580">
    <property type="match status" value="1"/>
</dbReference>
<feature type="domain" description="WCX" evidence="2">
    <location>
        <begin position="220"/>
        <end position="294"/>
    </location>
</feature>
<dbReference type="InterPro" id="IPR026881">
    <property type="entry name" value="WYL_dom"/>
</dbReference>
<dbReference type="eggNOG" id="COG2378">
    <property type="taxonomic scope" value="Bacteria"/>
</dbReference>
<name>N9VM17_9GAMM</name>
<dbReference type="Proteomes" id="UP000023775">
    <property type="component" value="Unassembled WGS sequence"/>
</dbReference>
<organism evidence="3 4">
    <name type="scientific">Aeromonas diversa CDC 2478-85</name>
    <dbReference type="NCBI Taxonomy" id="1268237"/>
    <lineage>
        <taxon>Bacteria</taxon>
        <taxon>Pseudomonadati</taxon>
        <taxon>Pseudomonadota</taxon>
        <taxon>Gammaproteobacteria</taxon>
        <taxon>Aeromonadales</taxon>
        <taxon>Aeromonadaceae</taxon>
        <taxon>Aeromonas</taxon>
    </lineage>
</organism>
<dbReference type="AlphaFoldDB" id="N9VM17"/>
<keyword evidence="4" id="KW-1185">Reference proteome</keyword>
<dbReference type="PATRIC" id="fig|1268237.3.peg.1528"/>
<dbReference type="OrthoDB" id="8595817at2"/>
<dbReference type="Pfam" id="PF13280">
    <property type="entry name" value="WYL"/>
    <property type="match status" value="1"/>
</dbReference>